<evidence type="ECO:0000256" key="1">
    <source>
        <dbReference type="SAM" id="Phobius"/>
    </source>
</evidence>
<protein>
    <submittedName>
        <fullName evidence="2">DoxX-like family protein</fullName>
    </submittedName>
</protein>
<dbReference type="SUPFAM" id="SSF55961">
    <property type="entry name" value="Bet v1-like"/>
    <property type="match status" value="1"/>
</dbReference>
<keyword evidence="3" id="KW-1185">Reference proteome</keyword>
<dbReference type="RefSeq" id="WP_381435384.1">
    <property type="nucleotide sequence ID" value="NZ_JBHSNO010000006.1"/>
</dbReference>
<keyword evidence="1" id="KW-1133">Transmembrane helix</keyword>
<comment type="caution">
    <text evidence="2">The sequence shown here is derived from an EMBL/GenBank/DDBJ whole genome shotgun (WGS) entry which is preliminary data.</text>
</comment>
<feature type="transmembrane region" description="Helical" evidence="1">
    <location>
        <begin position="172"/>
        <end position="193"/>
    </location>
</feature>
<name>A0ABW0TK40_9BACL</name>
<proteinExistence type="predicted"/>
<organism evidence="2 3">
    <name type="scientific">Sporosarcina soli</name>
    <dbReference type="NCBI Taxonomy" id="334736"/>
    <lineage>
        <taxon>Bacteria</taxon>
        <taxon>Bacillati</taxon>
        <taxon>Bacillota</taxon>
        <taxon>Bacilli</taxon>
        <taxon>Bacillales</taxon>
        <taxon>Caryophanaceae</taxon>
        <taxon>Sporosarcina</taxon>
    </lineage>
</organism>
<feature type="transmembrane region" description="Helical" evidence="1">
    <location>
        <begin position="270"/>
        <end position="287"/>
    </location>
</feature>
<feature type="transmembrane region" description="Helical" evidence="1">
    <location>
        <begin position="241"/>
        <end position="264"/>
    </location>
</feature>
<evidence type="ECO:0000313" key="2">
    <source>
        <dbReference type="EMBL" id="MFC5589856.1"/>
    </source>
</evidence>
<dbReference type="Pfam" id="PF13781">
    <property type="entry name" value="DoxX_3"/>
    <property type="match status" value="1"/>
</dbReference>
<feature type="transmembrane region" description="Helical" evidence="1">
    <location>
        <begin position="213"/>
        <end position="234"/>
    </location>
</feature>
<accession>A0ABW0TK40</accession>
<dbReference type="EMBL" id="JBHSNO010000006">
    <property type="protein sequence ID" value="MFC5589856.1"/>
    <property type="molecule type" value="Genomic_DNA"/>
</dbReference>
<keyword evidence="1" id="KW-0472">Membrane</keyword>
<gene>
    <name evidence="2" type="ORF">ACFPRA_13200</name>
</gene>
<sequence>MKQKPIYVEVPIHTEMENVWEASQNPSLHEQWDLRFSSITYLPREEGQPQKFVYARTVGPLLKVEGWGKSVGTMHQENGTRSSSLHFGTDQWISPIREGRGYWNYVPQEDHVKFLTQYDYDVNFGKVGKWIDQFTFRPLIGWATALSFDVLKRWLEHEELPRFQYMRFFSTYLLTLFFAFLWIYQGLVPKIIGMHPEEQVMIGNALSLSEKDMPLAVLILGIAEVLVGIGWLFYRRKRHLFMLQLIIFPLLTVAAIIATPTAALHPFNPVTFNLALIVLSIIGLYISKDVPTAKSCKRKR</sequence>
<dbReference type="Proteomes" id="UP001596109">
    <property type="component" value="Unassembled WGS sequence"/>
</dbReference>
<keyword evidence="1" id="KW-0812">Transmembrane</keyword>
<evidence type="ECO:0000313" key="3">
    <source>
        <dbReference type="Proteomes" id="UP001596109"/>
    </source>
</evidence>
<dbReference type="InterPro" id="IPR025695">
    <property type="entry name" value="DoxX-like"/>
</dbReference>
<reference evidence="3" key="1">
    <citation type="journal article" date="2019" name="Int. J. Syst. Evol. Microbiol.">
        <title>The Global Catalogue of Microorganisms (GCM) 10K type strain sequencing project: providing services to taxonomists for standard genome sequencing and annotation.</title>
        <authorList>
            <consortium name="The Broad Institute Genomics Platform"/>
            <consortium name="The Broad Institute Genome Sequencing Center for Infectious Disease"/>
            <person name="Wu L."/>
            <person name="Ma J."/>
        </authorList>
    </citation>
    <scope>NUCLEOTIDE SEQUENCE [LARGE SCALE GENOMIC DNA]</scope>
    <source>
        <strain evidence="3">CGMCC 4.1434</strain>
    </source>
</reference>